<evidence type="ECO:0000259" key="2">
    <source>
        <dbReference type="Pfam" id="PF20178"/>
    </source>
</evidence>
<dbReference type="AlphaFoldDB" id="A0A383S0Q4"/>
<evidence type="ECO:0000256" key="1">
    <source>
        <dbReference type="SAM" id="MobiDB-lite"/>
    </source>
</evidence>
<sequence>MASREQPQAVQRQLRALAEPLVSACPDMRQMAREAATATLSKYQQPALDPDQVYFNRFTTAVSAPTYSGWAHHERPVQSLTLPQLVMQRFDVNDQDNADLLSDYTGFYTAGANKAVFDASNQIPIDPQRVLEDFWAFDFSSVFHQRLTAFWQQHADDFCVLAKTNFMAKVMEVCADHPGSELAKRSLLAADALGSEITSPVTLEHLRRTTTPAQGSQLRSLDIGGYVASDILRIAMTDGAELVYVPGEVDALHLFANRNELYWWVLSQTNARENRARFMSHFALACHAEHGSDVGLNHQLDLMFYHWGGDDGQYLNQRDQRIQGDAFIHLRDSAHQRMLDDAHFALRSNSDLRKQLWIGYLKAFGQVFGPMAALNWPIALAVVGAGLADTGLNIDQAVNGHTTAERRAGVVGAVFAAIDTLFNATLLASVSGALGEELVEAGAGEPSTEIEPQTPLSSSELEARLPEPFQPKAPDQLLAGFESNEILNGAPGSGELAGVYTQQGQFYVLIDDLPYQVRYVGESTQWVVVDPESPFSFARHVPLQRTPEGAWQPMARNGLKGGKPPKALLKLLGISATPSALPPLEVTPYEVPAARRATFMKYDISPQNRVISGDHFSFDAEANHVYEEYAQLRDRLAADATQYIHSATLPERPQTPDLASQASPKQIIRGIYENTDGLVIGESHSALGSKRFLIDNMAELKKQQVKVLYMEHYTTDFQQVELDQFNRTGQLPDKIQRYIKAQDFGHITDRSGHYTFENVMLKAQQHGIRIQAIDCMASYAQAWAKTPSPLARQQMMNYFAHLIIDADQLIRGKSRWVALVGNTHANSYEGVPGLSEMQKAIGLRVVDIDIGQPGGIGVDPGFPYIDENITTTRIKSELLLRAPLTVAQAETGSLDALPPPAVEDSQLEQRLSTAGDFMFITRDNRPSLVHRNRVGQLVFTPILVDDHFFYIDNSRWPWADQYRTPELKRLKVLFERNGMHYKPAS</sequence>
<feature type="domain" description="Dermonecrotic toxin N-terminal" evidence="2">
    <location>
        <begin position="24"/>
        <end position="284"/>
    </location>
</feature>
<keyword evidence="4" id="KW-1185">Reference proteome</keyword>
<feature type="region of interest" description="Disordered" evidence="1">
    <location>
        <begin position="441"/>
        <end position="461"/>
    </location>
</feature>
<proteinExistence type="predicted"/>
<dbReference type="OrthoDB" id="5653126at2"/>
<reference evidence="4" key="1">
    <citation type="submission" date="2018-08" db="EMBL/GenBank/DDBJ databases">
        <authorList>
            <person name="Blom J."/>
        </authorList>
    </citation>
    <scope>NUCLEOTIDE SEQUENCE [LARGE SCALE GENOMIC DNA]</scope>
    <source>
        <strain evidence="4">CCOS 865</strain>
    </source>
</reference>
<evidence type="ECO:0000313" key="4">
    <source>
        <dbReference type="Proteomes" id="UP000263595"/>
    </source>
</evidence>
<accession>A0A383S0Q4</accession>
<name>A0A383S0Q4_9PSED</name>
<dbReference type="Proteomes" id="UP000263595">
    <property type="component" value="Unassembled WGS sequence"/>
</dbReference>
<protein>
    <recommendedName>
        <fullName evidence="2">Dermonecrotic toxin N-terminal domain-containing protein</fullName>
    </recommendedName>
</protein>
<gene>
    <name evidence="3" type="ORF">CCOS865_04566</name>
</gene>
<dbReference type="CDD" id="cd14729">
    <property type="entry name" value="RtxA-like"/>
    <property type="match status" value="1"/>
</dbReference>
<dbReference type="Gene3D" id="3.40.50.11550">
    <property type="match status" value="1"/>
</dbReference>
<dbReference type="InterPro" id="IPR046673">
    <property type="entry name" value="ToxA_N"/>
</dbReference>
<organism evidence="3 4">
    <name type="scientific">Pseudomonas reidholzensis</name>
    <dbReference type="NCBI Taxonomy" id="1785162"/>
    <lineage>
        <taxon>Bacteria</taxon>
        <taxon>Pseudomonadati</taxon>
        <taxon>Pseudomonadota</taxon>
        <taxon>Gammaproteobacteria</taxon>
        <taxon>Pseudomonadales</taxon>
        <taxon>Pseudomonadaceae</taxon>
        <taxon>Pseudomonas</taxon>
    </lineage>
</organism>
<feature type="compositionally biased region" description="Polar residues" evidence="1">
    <location>
        <begin position="450"/>
        <end position="460"/>
    </location>
</feature>
<dbReference type="Pfam" id="PF20178">
    <property type="entry name" value="ToxA_N"/>
    <property type="match status" value="1"/>
</dbReference>
<dbReference type="EMBL" id="UNOZ01000031">
    <property type="protein sequence ID" value="SYX92281.1"/>
    <property type="molecule type" value="Genomic_DNA"/>
</dbReference>
<evidence type="ECO:0000313" key="3">
    <source>
        <dbReference type="EMBL" id="SYX92281.1"/>
    </source>
</evidence>
<dbReference type="SUPFAM" id="SSF159501">
    <property type="entry name" value="EreA/ChaN-like"/>
    <property type="match status" value="1"/>
</dbReference>